<comment type="function">
    <text evidence="13">Acts as a positive regulator of hedgehog signaling and regulates ciliary function.</text>
</comment>
<dbReference type="PANTHER" id="PTHR11588">
    <property type="entry name" value="TUBULIN"/>
    <property type="match status" value="1"/>
</dbReference>
<dbReference type="GO" id="GO:0007017">
    <property type="term" value="P:microtubule-based process"/>
    <property type="evidence" value="ECO:0007669"/>
    <property type="project" value="InterPro"/>
</dbReference>
<sequence>MACVHVLVGQCGNQLGANLLQALTDEARDSSDEEYAAQISSLHFRPAPCFRSSGSTSVGAGLNNVNGVSNANNESPLPRSVMIDMEPKVIESVVANVDSVGAFQLHTQQCVTRDEGSGNNWAFGYFAQGSSRSDDIAEALRRESECRGSVRSFHVLHSAAGGTGSGVGCLVSDIVRTDFPRAVILHSVVWPFSTGEVVTQWYNCVLAMSALRDSADGVFILYNDDFNTINSSSLRRTTPSVAPPTCEAGSDKEETGTAPAYIGINNEMSRLLLDLHLPHKLCDVSSPLGEGVARPQKPAYMSKMQPALHVAEALRSSSGLADIVEAVALDPALKFFSGVSLPVTTSIIENRGHTKINNSGPCLWKGLLNDAARVSEDLFPTSRRGNSALSSTTPFPCGGRAYLWSLRGSGAFSEGYTELRNVLGLEAKTPPTPLPTSLMIHEQSLRAYPAHVSVFGLTRHIGTRLAAALERAEQLLRVGAFIHHFNNYSVGKKEMGDAILRMWDTVAAYSDGFGDSGGDDDGGE</sequence>
<dbReference type="GO" id="GO:0005200">
    <property type="term" value="F:structural constituent of cytoskeleton"/>
    <property type="evidence" value="ECO:0007669"/>
    <property type="project" value="InterPro"/>
</dbReference>
<dbReference type="InterPro" id="IPR008280">
    <property type="entry name" value="Tub_FtsZ_C"/>
</dbReference>
<dbReference type="GO" id="GO:0005634">
    <property type="term" value="C:nucleus"/>
    <property type="evidence" value="ECO:0007669"/>
    <property type="project" value="UniProtKB-SubCell"/>
</dbReference>
<dbReference type="SMART" id="SM00864">
    <property type="entry name" value="Tubulin"/>
    <property type="match status" value="1"/>
</dbReference>
<proteinExistence type="inferred from homology"/>
<evidence type="ECO:0000313" key="16">
    <source>
        <dbReference type="EMBL" id="CCC53702.1"/>
    </source>
</evidence>
<gene>
    <name evidence="16" type="ORF">TVY486_1111860</name>
</gene>
<evidence type="ECO:0000256" key="9">
    <source>
        <dbReference type="ARBA" id="ARBA00023134"/>
    </source>
</evidence>
<dbReference type="PRINTS" id="PR01161">
    <property type="entry name" value="TUBULIN"/>
</dbReference>
<dbReference type="VEuPathDB" id="TriTrypDB:TvY486_1111860"/>
<dbReference type="EMBL" id="HE573027">
    <property type="protein sequence ID" value="CCC53702.1"/>
    <property type="molecule type" value="Genomic_DNA"/>
</dbReference>
<evidence type="ECO:0000256" key="10">
    <source>
        <dbReference type="ARBA" id="ARBA00023242"/>
    </source>
</evidence>
<evidence type="ECO:0000256" key="1">
    <source>
        <dbReference type="ARBA" id="ARBA00004114"/>
    </source>
</evidence>
<dbReference type="InterPro" id="IPR000217">
    <property type="entry name" value="Tubulin"/>
</dbReference>
<evidence type="ECO:0000259" key="15">
    <source>
        <dbReference type="SMART" id="SM00864"/>
    </source>
</evidence>
<evidence type="ECO:0000256" key="2">
    <source>
        <dbReference type="ARBA" id="ARBA00004123"/>
    </source>
</evidence>
<evidence type="ECO:0000256" key="11">
    <source>
        <dbReference type="ARBA" id="ARBA00023273"/>
    </source>
</evidence>
<accession>G0UCZ2</accession>
<evidence type="ECO:0000256" key="5">
    <source>
        <dbReference type="ARBA" id="ARBA00014184"/>
    </source>
</evidence>
<dbReference type="GO" id="GO:0005929">
    <property type="term" value="C:cilium"/>
    <property type="evidence" value="ECO:0007669"/>
    <property type="project" value="UniProtKB-SubCell"/>
</dbReference>
<protein>
    <recommendedName>
        <fullName evidence="5">Tubulin delta chain</fullName>
    </recommendedName>
    <alternativeName>
        <fullName evidence="12">Delta-tubulin</fullName>
    </alternativeName>
</protein>
<keyword evidence="9 14" id="KW-0342">GTP-binding</keyword>
<evidence type="ECO:0000256" key="6">
    <source>
        <dbReference type="ARBA" id="ARBA00022701"/>
    </source>
</evidence>
<dbReference type="InterPro" id="IPR003008">
    <property type="entry name" value="Tubulin_FtsZ_GTPase"/>
</dbReference>
<dbReference type="GO" id="GO:0030030">
    <property type="term" value="P:cell projection organization"/>
    <property type="evidence" value="ECO:0007669"/>
    <property type="project" value="UniProtKB-KW"/>
</dbReference>
<evidence type="ECO:0000256" key="13">
    <source>
        <dbReference type="ARBA" id="ARBA00046149"/>
    </source>
</evidence>
<evidence type="ECO:0000256" key="14">
    <source>
        <dbReference type="RuleBase" id="RU000352"/>
    </source>
</evidence>
<comment type="subcellular location">
    <subcellularLocation>
        <location evidence="3">Cell projection</location>
        <location evidence="3">Cilium</location>
    </subcellularLocation>
    <subcellularLocation>
        <location evidence="1">Cytoplasm</location>
        <location evidence="1">Cytoskeleton</location>
        <location evidence="1">Microtubule organizing center</location>
        <location evidence="1">Centrosome</location>
        <location evidence="1">Centriole</location>
    </subcellularLocation>
    <subcellularLocation>
        <location evidence="2">Nucleus</location>
    </subcellularLocation>
</comment>
<evidence type="ECO:0000256" key="3">
    <source>
        <dbReference type="ARBA" id="ARBA00004138"/>
    </source>
</evidence>
<dbReference type="InterPro" id="IPR017975">
    <property type="entry name" value="Tubulin_CS"/>
</dbReference>
<keyword evidence="7 14" id="KW-0547">Nucleotide-binding</keyword>
<dbReference type="GO" id="GO:0005874">
    <property type="term" value="C:microtubule"/>
    <property type="evidence" value="ECO:0007669"/>
    <property type="project" value="UniProtKB-KW"/>
</dbReference>
<keyword evidence="10" id="KW-0539">Nucleus</keyword>
<dbReference type="PRINTS" id="PR01224">
    <property type="entry name" value="DELTATUBULIN"/>
</dbReference>
<comment type="similarity">
    <text evidence="4 14">Belongs to the tubulin family.</text>
</comment>
<feature type="domain" description="Tubulin/FtsZ GTPase" evidence="15">
    <location>
        <begin position="62"/>
        <end position="249"/>
    </location>
</feature>
<dbReference type="GO" id="GO:0005814">
    <property type="term" value="C:centriole"/>
    <property type="evidence" value="ECO:0007669"/>
    <property type="project" value="UniProtKB-SubCell"/>
</dbReference>
<keyword evidence="11" id="KW-0966">Cell projection</keyword>
<evidence type="ECO:0000256" key="7">
    <source>
        <dbReference type="ARBA" id="ARBA00022741"/>
    </source>
</evidence>
<evidence type="ECO:0000256" key="12">
    <source>
        <dbReference type="ARBA" id="ARBA00030594"/>
    </source>
</evidence>
<dbReference type="CDD" id="cd02189">
    <property type="entry name" value="delta_zeta_tubulin-like"/>
    <property type="match status" value="1"/>
</dbReference>
<name>G0UCZ2_TRYVY</name>
<dbReference type="AlphaFoldDB" id="G0UCZ2"/>
<organism evidence="16">
    <name type="scientific">Trypanosoma vivax (strain Y486)</name>
    <dbReference type="NCBI Taxonomy" id="1055687"/>
    <lineage>
        <taxon>Eukaryota</taxon>
        <taxon>Discoba</taxon>
        <taxon>Euglenozoa</taxon>
        <taxon>Kinetoplastea</taxon>
        <taxon>Metakinetoplastina</taxon>
        <taxon>Trypanosomatida</taxon>
        <taxon>Trypanosomatidae</taxon>
        <taxon>Trypanosoma</taxon>
        <taxon>Duttonella</taxon>
    </lineage>
</organism>
<dbReference type="SUPFAM" id="SSF55307">
    <property type="entry name" value="Tubulin C-terminal domain-like"/>
    <property type="match status" value="1"/>
</dbReference>
<dbReference type="OMA" id="QCVTRGE"/>
<keyword evidence="6 14" id="KW-0493">Microtubule</keyword>
<dbReference type="GO" id="GO:0005525">
    <property type="term" value="F:GTP binding"/>
    <property type="evidence" value="ECO:0007669"/>
    <property type="project" value="UniProtKB-UniRule"/>
</dbReference>
<dbReference type="Gene3D" id="3.40.50.1440">
    <property type="entry name" value="Tubulin/FtsZ, GTPase domain"/>
    <property type="match status" value="1"/>
</dbReference>
<dbReference type="InterPro" id="IPR036525">
    <property type="entry name" value="Tubulin/FtsZ_GTPase_sf"/>
</dbReference>
<dbReference type="InterPro" id="IPR002967">
    <property type="entry name" value="Delta_tubulin"/>
</dbReference>
<evidence type="ECO:0000256" key="4">
    <source>
        <dbReference type="ARBA" id="ARBA00009636"/>
    </source>
</evidence>
<dbReference type="PROSITE" id="PS00227">
    <property type="entry name" value="TUBULIN"/>
    <property type="match status" value="1"/>
</dbReference>
<keyword evidence="8" id="KW-0970">Cilium biogenesis/degradation</keyword>
<reference evidence="16" key="1">
    <citation type="journal article" date="2012" name="Proc. Natl. Acad. Sci. U.S.A.">
        <title>Antigenic diversity is generated by distinct evolutionary mechanisms in African trypanosome species.</title>
        <authorList>
            <person name="Jackson A.P."/>
            <person name="Berry A."/>
            <person name="Aslett M."/>
            <person name="Allison H.C."/>
            <person name="Burton P."/>
            <person name="Vavrova-Anderson J."/>
            <person name="Brown R."/>
            <person name="Browne H."/>
            <person name="Corton N."/>
            <person name="Hauser H."/>
            <person name="Gamble J."/>
            <person name="Gilderthorp R."/>
            <person name="Marcello L."/>
            <person name="McQuillan J."/>
            <person name="Otto T.D."/>
            <person name="Quail M.A."/>
            <person name="Sanders M.J."/>
            <person name="van Tonder A."/>
            <person name="Ginger M.L."/>
            <person name="Field M.C."/>
            <person name="Barry J.D."/>
            <person name="Hertz-Fowler C."/>
            <person name="Berriman M."/>
        </authorList>
    </citation>
    <scope>NUCLEOTIDE SEQUENCE</scope>
    <source>
        <strain evidence="16">Y486</strain>
    </source>
</reference>
<evidence type="ECO:0000256" key="8">
    <source>
        <dbReference type="ARBA" id="ARBA00022794"/>
    </source>
</evidence>
<dbReference type="Pfam" id="PF00091">
    <property type="entry name" value="Tubulin"/>
    <property type="match status" value="1"/>
</dbReference>
<dbReference type="SUPFAM" id="SSF52490">
    <property type="entry name" value="Tubulin nucleotide-binding domain-like"/>
    <property type="match status" value="1"/>
</dbReference>